<dbReference type="Proteomes" id="UP000030758">
    <property type="component" value="Unassembled WGS sequence"/>
</dbReference>
<dbReference type="EMBL" id="KL367537">
    <property type="protein sequence ID" value="KFD65501.1"/>
    <property type="molecule type" value="Genomic_DNA"/>
</dbReference>
<evidence type="ECO:0000313" key="1">
    <source>
        <dbReference type="EMBL" id="KFD57775.1"/>
    </source>
</evidence>
<dbReference type="Proteomes" id="UP000030764">
    <property type="component" value="Unassembled WGS sequence"/>
</dbReference>
<organism evidence="2">
    <name type="scientific">Trichuris suis</name>
    <name type="common">pig whipworm</name>
    <dbReference type="NCBI Taxonomy" id="68888"/>
    <lineage>
        <taxon>Eukaryota</taxon>
        <taxon>Metazoa</taxon>
        <taxon>Ecdysozoa</taxon>
        <taxon>Nematoda</taxon>
        <taxon>Enoplea</taxon>
        <taxon>Dorylaimia</taxon>
        <taxon>Trichinellida</taxon>
        <taxon>Trichuridae</taxon>
        <taxon>Trichuris</taxon>
    </lineage>
</organism>
<keyword evidence="3" id="KW-1185">Reference proteome</keyword>
<accession>A0A085N7Q5</accession>
<name>A0A085N7Q5_9BILA</name>
<proteinExistence type="predicted"/>
<dbReference type="EMBL" id="KL363187">
    <property type="protein sequence ID" value="KFD57775.1"/>
    <property type="molecule type" value="Genomic_DNA"/>
</dbReference>
<evidence type="ECO:0000313" key="3">
    <source>
        <dbReference type="Proteomes" id="UP000030764"/>
    </source>
</evidence>
<sequence length="61" mass="7190">MNSVMTEQFLDRILIQRASAEEANVQRLAIMVVMSAILIPPDWHFESVHKFKDKTSHYLFR</sequence>
<evidence type="ECO:0000313" key="2">
    <source>
        <dbReference type="EMBL" id="KFD65501.1"/>
    </source>
</evidence>
<dbReference type="AlphaFoldDB" id="A0A085N7Q5"/>
<protein>
    <submittedName>
        <fullName evidence="2">Uncharacterized protein</fullName>
    </submittedName>
</protein>
<gene>
    <name evidence="1" type="ORF">M513_01445</name>
    <name evidence="2" type="ORF">M514_01445</name>
</gene>
<reference evidence="2 3" key="1">
    <citation type="journal article" date="2014" name="Nat. Genet.">
        <title>Genome and transcriptome of the porcine whipworm Trichuris suis.</title>
        <authorList>
            <person name="Jex A.R."/>
            <person name="Nejsum P."/>
            <person name="Schwarz E.M."/>
            <person name="Hu L."/>
            <person name="Young N.D."/>
            <person name="Hall R.S."/>
            <person name="Korhonen P.K."/>
            <person name="Liao S."/>
            <person name="Thamsborg S."/>
            <person name="Xia J."/>
            <person name="Xu P."/>
            <person name="Wang S."/>
            <person name="Scheerlinck J.P."/>
            <person name="Hofmann A."/>
            <person name="Sternberg P.W."/>
            <person name="Wang J."/>
            <person name="Gasser R.B."/>
        </authorList>
    </citation>
    <scope>NUCLEOTIDE SEQUENCE [LARGE SCALE GENOMIC DNA]</scope>
    <source>
        <strain evidence="2">DCEP-RM93F</strain>
        <strain evidence="1">DCEP-RM93M</strain>
    </source>
</reference>